<dbReference type="PANTHER" id="PTHR46268:SF6">
    <property type="entry name" value="UNIVERSAL STRESS PROTEIN UP12"/>
    <property type="match status" value="1"/>
</dbReference>
<dbReference type="Proteomes" id="UP001209803">
    <property type="component" value="Chromosome"/>
</dbReference>
<dbReference type="RefSeq" id="WP_265683364.1">
    <property type="nucleotide sequence ID" value="NZ_CP120863.1"/>
</dbReference>
<keyword evidence="4" id="KW-1185">Reference proteome</keyword>
<dbReference type="InterPro" id="IPR006015">
    <property type="entry name" value="Universal_stress_UspA"/>
</dbReference>
<evidence type="ECO:0000313" key="3">
    <source>
        <dbReference type="EMBL" id="WFE91135.1"/>
    </source>
</evidence>
<dbReference type="InterPro" id="IPR014729">
    <property type="entry name" value="Rossmann-like_a/b/a_fold"/>
</dbReference>
<name>A0ABY8F6K6_9HYPH</name>
<feature type="domain" description="UspA" evidence="2">
    <location>
        <begin position="1"/>
        <end position="135"/>
    </location>
</feature>
<dbReference type="PRINTS" id="PR01438">
    <property type="entry name" value="UNVRSLSTRESS"/>
</dbReference>
<gene>
    <name evidence="3" type="ORF">K1718_07215</name>
</gene>
<accession>A0ABY8F6K6</accession>
<dbReference type="EMBL" id="CP120863">
    <property type="protein sequence ID" value="WFE91135.1"/>
    <property type="molecule type" value="Genomic_DNA"/>
</dbReference>
<dbReference type="InterPro" id="IPR006016">
    <property type="entry name" value="UspA"/>
</dbReference>
<dbReference type="Gene3D" id="3.40.50.620">
    <property type="entry name" value="HUPs"/>
    <property type="match status" value="1"/>
</dbReference>
<reference evidence="3 4" key="1">
    <citation type="submission" date="2023-03" db="EMBL/GenBank/DDBJ databases">
        <title>Roseibium porphyridii sp. nov. and Roseibium rhodosorbium sp. nov. isolated from marine algae, Porphyridium cruentum and Rhodosorus marinus, respectively.</title>
        <authorList>
            <person name="Lee M.W."/>
            <person name="Choi B.J."/>
            <person name="Lee J.K."/>
            <person name="Choi D.G."/>
            <person name="Baek J.H."/>
            <person name="Bayburt H."/>
            <person name="Kim J.M."/>
            <person name="Han D.M."/>
            <person name="Kim K.H."/>
            <person name="Jeon C.O."/>
        </authorList>
    </citation>
    <scope>NUCLEOTIDE SEQUENCE [LARGE SCALE GENOMIC DNA]</scope>
    <source>
        <strain evidence="3 4">KMA01</strain>
    </source>
</reference>
<organism evidence="3 4">
    <name type="scientific">Roseibium porphyridii</name>
    <dbReference type="NCBI Taxonomy" id="2866279"/>
    <lineage>
        <taxon>Bacteria</taxon>
        <taxon>Pseudomonadati</taxon>
        <taxon>Pseudomonadota</taxon>
        <taxon>Alphaproteobacteria</taxon>
        <taxon>Hyphomicrobiales</taxon>
        <taxon>Stappiaceae</taxon>
        <taxon>Roseibium</taxon>
    </lineage>
</organism>
<dbReference type="CDD" id="cd00293">
    <property type="entry name" value="USP-like"/>
    <property type="match status" value="1"/>
</dbReference>
<dbReference type="SUPFAM" id="SSF52402">
    <property type="entry name" value="Adenine nucleotide alpha hydrolases-like"/>
    <property type="match status" value="1"/>
</dbReference>
<dbReference type="PANTHER" id="PTHR46268">
    <property type="entry name" value="STRESS RESPONSE PROTEIN NHAX"/>
    <property type="match status" value="1"/>
</dbReference>
<evidence type="ECO:0000259" key="2">
    <source>
        <dbReference type="Pfam" id="PF00582"/>
    </source>
</evidence>
<protein>
    <submittedName>
        <fullName evidence="3">Universal stress protein</fullName>
    </submittedName>
</protein>
<comment type="similarity">
    <text evidence="1">Belongs to the universal stress protein A family.</text>
</comment>
<dbReference type="Pfam" id="PF00582">
    <property type="entry name" value="Usp"/>
    <property type="match status" value="1"/>
</dbReference>
<evidence type="ECO:0000256" key="1">
    <source>
        <dbReference type="ARBA" id="ARBA00008791"/>
    </source>
</evidence>
<sequence length="139" mass="15412">MYKNVLIPVALDHETLVQRKLEVARHLLTDDGRITLLTVLENIPGFVSEFVDLKIDNHLTDKVAEKLQQAADGDQRVDCKVVTGKPGVQIASYAKDNNIDLILVGSHHPSAQDYFLGSTASRVVRRAECSVFVVRDDDS</sequence>
<proteinExistence type="inferred from homology"/>
<evidence type="ECO:0000313" key="4">
    <source>
        <dbReference type="Proteomes" id="UP001209803"/>
    </source>
</evidence>